<evidence type="ECO:0000313" key="3">
    <source>
        <dbReference type="EMBL" id="QUF02879.1"/>
    </source>
</evidence>
<gene>
    <name evidence="3" type="ORF">KCV87_26055</name>
</gene>
<evidence type="ECO:0008006" key="5">
    <source>
        <dbReference type="Google" id="ProtNLM"/>
    </source>
</evidence>
<dbReference type="AlphaFoldDB" id="A0AA45L3R3"/>
<name>A0AA45L3R3_9PSEU</name>
<sequence length="275" mass="28465">MRHSRLIPAAAAALALVVTGCSAGAPSTAAAPPASASADLPKGDLAQLAEKVDARVAALGRARFTTEGFAGDGAGAEVRSQVTGSARWLNGVVTSAMTMNVQTNGATPTVTRLVSGVDGVYVSVDGAPMPAGKTWGFYTKQNSAEVDALLRGFGPSAVVGAELDYLEPRAAMIVGKRQTAEGTRYDLVVDPMKMAKAVADPDIQLQHTQLAEYGVVIRAEVVVDESGAPREAGFRFELGGEDVRSSTTKFTDWGADVDVSPPPADQVVPADQLPR</sequence>
<dbReference type="Proteomes" id="UP000677152">
    <property type="component" value="Chromosome"/>
</dbReference>
<feature type="chain" id="PRO_5041419937" description="Lipoprotein" evidence="2">
    <location>
        <begin position="24"/>
        <end position="275"/>
    </location>
</feature>
<accession>A0AA45L3R3</accession>
<dbReference type="Gene3D" id="2.50.20.20">
    <property type="match status" value="1"/>
</dbReference>
<dbReference type="PROSITE" id="PS51257">
    <property type="entry name" value="PROKAR_LIPOPROTEIN"/>
    <property type="match status" value="1"/>
</dbReference>
<feature type="signal peptide" evidence="2">
    <location>
        <begin position="1"/>
        <end position="23"/>
    </location>
</feature>
<evidence type="ECO:0000256" key="1">
    <source>
        <dbReference type="SAM" id="MobiDB-lite"/>
    </source>
</evidence>
<organism evidence="3 4">
    <name type="scientific">Actinosynnema pretiosum subsp. pretiosum</name>
    <dbReference type="NCBI Taxonomy" id="103721"/>
    <lineage>
        <taxon>Bacteria</taxon>
        <taxon>Bacillati</taxon>
        <taxon>Actinomycetota</taxon>
        <taxon>Actinomycetes</taxon>
        <taxon>Pseudonocardiales</taxon>
        <taxon>Pseudonocardiaceae</taxon>
        <taxon>Actinosynnema</taxon>
    </lineage>
</organism>
<evidence type="ECO:0000313" key="4">
    <source>
        <dbReference type="Proteomes" id="UP000677152"/>
    </source>
</evidence>
<feature type="region of interest" description="Disordered" evidence="1">
    <location>
        <begin position="252"/>
        <end position="275"/>
    </location>
</feature>
<keyword evidence="2" id="KW-0732">Signal</keyword>
<evidence type="ECO:0000256" key="2">
    <source>
        <dbReference type="SAM" id="SignalP"/>
    </source>
</evidence>
<proteinExistence type="predicted"/>
<reference evidence="3" key="1">
    <citation type="submission" date="2021-04" db="EMBL/GenBank/DDBJ databases">
        <title>Genomic sequence of Actinosynnema pretiosum subsp. pretiosum ATCC 31280 (C-14919).</title>
        <authorList>
            <person name="Bai L."/>
            <person name="Wang X."/>
            <person name="Xiao Y."/>
        </authorList>
    </citation>
    <scope>NUCLEOTIDE SEQUENCE</scope>
    <source>
        <strain evidence="3">ATCC 31280</strain>
    </source>
</reference>
<dbReference type="EMBL" id="CP073249">
    <property type="protein sequence ID" value="QUF02879.1"/>
    <property type="molecule type" value="Genomic_DNA"/>
</dbReference>
<protein>
    <recommendedName>
        <fullName evidence="5">Lipoprotein</fullName>
    </recommendedName>
</protein>